<dbReference type="EMBL" id="BMEC01000006">
    <property type="protein sequence ID" value="GGC34678.1"/>
    <property type="molecule type" value="Genomic_DNA"/>
</dbReference>
<feature type="transmembrane region" description="Helical" evidence="1">
    <location>
        <begin position="12"/>
        <end position="31"/>
    </location>
</feature>
<sequence>MYRLMFIQFIRTKTCQLGIALALILGIISIMTGKQFLEDQKKATSQVVEKQEAHIQRNLDLHKDDLGLLLYYLKFSVVNQRDPLAALSIGQSDLNPGIQSVSILTLEGQKHDTDLVNPVKLLFGNLDLSFVFIYVFPLLIITFTYNLRSEEEESGTWKIVSTMSQSTTHFLLKKLLVRISIIILLLFILYLAASIVLGISISINSALFITIAILYQLFWFSLCFCIVTLRRNSNFNAVTLLSCWIVLTIILPSIVNNLVTVNYPVPEALTTMIKQRDGYHEKWDTDKRATLEKFYSSYPQLEKFGYPTDDGFNWHWYYAMQHLGDVESRVESASMENKMIERASVSSSWAQFIPSMHTQMSFNEIAGTNLQNHMSFLKEISRFHEETRLYFYPKIFSEASTETVQWEKFKPAYFQYTHSVNWLMELGPLVVVSLLFSCLAFFFIRKNQGV</sequence>
<dbReference type="RefSeq" id="WP_188462926.1">
    <property type="nucleotide sequence ID" value="NZ_BAABHU010000006.1"/>
</dbReference>
<feature type="transmembrane region" description="Helical" evidence="1">
    <location>
        <begin position="175"/>
        <end position="201"/>
    </location>
</feature>
<gene>
    <name evidence="2" type="ORF">GCM10011506_20040</name>
</gene>
<organism evidence="2 3">
    <name type="scientific">Marivirga lumbricoides</name>
    <dbReference type="NCBI Taxonomy" id="1046115"/>
    <lineage>
        <taxon>Bacteria</taxon>
        <taxon>Pseudomonadati</taxon>
        <taxon>Bacteroidota</taxon>
        <taxon>Cytophagia</taxon>
        <taxon>Cytophagales</taxon>
        <taxon>Marivirgaceae</taxon>
        <taxon>Marivirga</taxon>
    </lineage>
</organism>
<feature type="transmembrane region" description="Helical" evidence="1">
    <location>
        <begin position="207"/>
        <end position="229"/>
    </location>
</feature>
<keyword evidence="1" id="KW-1133">Transmembrane helix</keyword>
<dbReference type="Proteomes" id="UP000636010">
    <property type="component" value="Unassembled WGS sequence"/>
</dbReference>
<dbReference type="PANTHER" id="PTHR43471:SF1">
    <property type="entry name" value="ABC TRANSPORTER PERMEASE PROTEIN NOSY-RELATED"/>
    <property type="match status" value="1"/>
</dbReference>
<feature type="transmembrane region" description="Helical" evidence="1">
    <location>
        <begin position="128"/>
        <end position="147"/>
    </location>
</feature>
<proteinExistence type="predicted"/>
<keyword evidence="3" id="KW-1185">Reference proteome</keyword>
<reference evidence="3" key="1">
    <citation type="journal article" date="2019" name="Int. J. Syst. Evol. Microbiol.">
        <title>The Global Catalogue of Microorganisms (GCM) 10K type strain sequencing project: providing services to taxonomists for standard genome sequencing and annotation.</title>
        <authorList>
            <consortium name="The Broad Institute Genomics Platform"/>
            <consortium name="The Broad Institute Genome Sequencing Center for Infectious Disease"/>
            <person name="Wu L."/>
            <person name="Ma J."/>
        </authorList>
    </citation>
    <scope>NUCLEOTIDE SEQUENCE [LARGE SCALE GENOMIC DNA]</scope>
    <source>
        <strain evidence="3">CGMCC 1.10832</strain>
    </source>
</reference>
<name>A0ABQ1M471_9BACT</name>
<dbReference type="PANTHER" id="PTHR43471">
    <property type="entry name" value="ABC TRANSPORTER PERMEASE"/>
    <property type="match status" value="1"/>
</dbReference>
<accession>A0ABQ1M471</accession>
<comment type="caution">
    <text evidence="2">The sequence shown here is derived from an EMBL/GenBank/DDBJ whole genome shotgun (WGS) entry which is preliminary data.</text>
</comment>
<keyword evidence="1" id="KW-0472">Membrane</keyword>
<feature type="transmembrane region" description="Helical" evidence="1">
    <location>
        <begin position="236"/>
        <end position="255"/>
    </location>
</feature>
<feature type="transmembrane region" description="Helical" evidence="1">
    <location>
        <begin position="426"/>
        <end position="444"/>
    </location>
</feature>
<dbReference type="Pfam" id="PF12679">
    <property type="entry name" value="ABC2_membrane_2"/>
    <property type="match status" value="1"/>
</dbReference>
<keyword evidence="1" id="KW-0812">Transmembrane</keyword>
<protein>
    <submittedName>
        <fullName evidence="2">ABC transporter permease</fullName>
    </submittedName>
</protein>
<evidence type="ECO:0000313" key="3">
    <source>
        <dbReference type="Proteomes" id="UP000636010"/>
    </source>
</evidence>
<evidence type="ECO:0000313" key="2">
    <source>
        <dbReference type="EMBL" id="GGC34678.1"/>
    </source>
</evidence>
<dbReference type="InterPro" id="IPR021913">
    <property type="entry name" value="DUF3526"/>
</dbReference>
<evidence type="ECO:0000256" key="1">
    <source>
        <dbReference type="SAM" id="Phobius"/>
    </source>
</evidence>
<dbReference type="Pfam" id="PF12040">
    <property type="entry name" value="DUF3526"/>
    <property type="match status" value="1"/>
</dbReference>